<dbReference type="AlphaFoldDB" id="A0A7J0EC97"/>
<dbReference type="InterPro" id="IPR002885">
    <property type="entry name" value="PPR_rpt"/>
</dbReference>
<name>A0A7J0EC97_9ERIC</name>
<evidence type="ECO:0000256" key="3">
    <source>
        <dbReference type="SAM" id="MobiDB-lite"/>
    </source>
</evidence>
<dbReference type="Gene3D" id="1.25.40.10">
    <property type="entry name" value="Tetratricopeptide repeat domain"/>
    <property type="match status" value="2"/>
</dbReference>
<evidence type="ECO:0000256" key="2">
    <source>
        <dbReference type="PROSITE-ProRule" id="PRU00708"/>
    </source>
</evidence>
<evidence type="ECO:0000313" key="5">
    <source>
        <dbReference type="Proteomes" id="UP000585474"/>
    </source>
</evidence>
<comment type="caution">
    <text evidence="4">The sequence shown here is derived from an EMBL/GenBank/DDBJ whole genome shotgun (WGS) entry which is preliminary data.</text>
</comment>
<organism evidence="4 5">
    <name type="scientific">Actinidia rufa</name>
    <dbReference type="NCBI Taxonomy" id="165716"/>
    <lineage>
        <taxon>Eukaryota</taxon>
        <taxon>Viridiplantae</taxon>
        <taxon>Streptophyta</taxon>
        <taxon>Embryophyta</taxon>
        <taxon>Tracheophyta</taxon>
        <taxon>Spermatophyta</taxon>
        <taxon>Magnoliopsida</taxon>
        <taxon>eudicotyledons</taxon>
        <taxon>Gunneridae</taxon>
        <taxon>Pentapetalae</taxon>
        <taxon>asterids</taxon>
        <taxon>Ericales</taxon>
        <taxon>Actinidiaceae</taxon>
        <taxon>Actinidia</taxon>
    </lineage>
</organism>
<keyword evidence="1" id="KW-0677">Repeat</keyword>
<evidence type="ECO:0000313" key="4">
    <source>
        <dbReference type="EMBL" id="GFY84101.1"/>
    </source>
</evidence>
<proteinExistence type="predicted"/>
<dbReference type="Pfam" id="PF13041">
    <property type="entry name" value="PPR_2"/>
    <property type="match status" value="1"/>
</dbReference>
<reference evidence="4 5" key="1">
    <citation type="submission" date="2019-07" db="EMBL/GenBank/DDBJ databases">
        <title>De Novo Assembly of kiwifruit Actinidia rufa.</title>
        <authorList>
            <person name="Sugita-Konishi S."/>
            <person name="Sato K."/>
            <person name="Mori E."/>
            <person name="Abe Y."/>
            <person name="Kisaki G."/>
            <person name="Hamano K."/>
            <person name="Suezawa K."/>
            <person name="Otani M."/>
            <person name="Fukuda T."/>
            <person name="Manabe T."/>
            <person name="Gomi K."/>
            <person name="Tabuchi M."/>
            <person name="Akimitsu K."/>
            <person name="Kataoka I."/>
        </authorList>
    </citation>
    <scope>NUCLEOTIDE SEQUENCE [LARGE SCALE GENOMIC DNA]</scope>
    <source>
        <strain evidence="5">cv. Fuchu</strain>
    </source>
</reference>
<dbReference type="PROSITE" id="PS51375">
    <property type="entry name" value="PPR"/>
    <property type="match status" value="1"/>
</dbReference>
<evidence type="ECO:0000256" key="1">
    <source>
        <dbReference type="ARBA" id="ARBA00022737"/>
    </source>
</evidence>
<protein>
    <submittedName>
        <fullName evidence="4">Pentatricopeptide repeat (PPR) superfamily protein</fullName>
    </submittedName>
</protein>
<dbReference type="GO" id="GO:0009451">
    <property type="term" value="P:RNA modification"/>
    <property type="evidence" value="ECO:0007669"/>
    <property type="project" value="InterPro"/>
</dbReference>
<feature type="region of interest" description="Disordered" evidence="3">
    <location>
        <begin position="223"/>
        <end position="253"/>
    </location>
</feature>
<dbReference type="EMBL" id="BJWL01000003">
    <property type="protein sequence ID" value="GFY84101.1"/>
    <property type="molecule type" value="Genomic_DNA"/>
</dbReference>
<sequence length="253" mass="28316">MSERTVVSWNAMISGYSKWGRLSEALTLVSSMHRSHMRLNETTFSTVLSVCARLRSLHDGKQVHGLVLKSGSESSKLVGSALLYFYANCFEIKEAKQVFDLLHEGNELLWSLMLVGVRMGVRRLWSCFLVMRETGEVPPNEFTFDCVLRACGRVGECVKAMDDAKRVYDRLVNPCLNASNALIEGLILMGKVDEAETIFDGLTEKNSVTYNLMIKGYSLSGRVDDSERTGTVGREDDDEEDLETFGSEEGSWL</sequence>
<feature type="repeat" description="PPR" evidence="2">
    <location>
        <begin position="5"/>
        <end position="39"/>
    </location>
</feature>
<dbReference type="Proteomes" id="UP000585474">
    <property type="component" value="Unassembled WGS sequence"/>
</dbReference>
<dbReference type="NCBIfam" id="TIGR00756">
    <property type="entry name" value="PPR"/>
    <property type="match status" value="1"/>
</dbReference>
<dbReference type="Pfam" id="PF01535">
    <property type="entry name" value="PPR"/>
    <property type="match status" value="2"/>
</dbReference>
<dbReference type="InterPro" id="IPR046960">
    <property type="entry name" value="PPR_At4g14850-like_plant"/>
</dbReference>
<dbReference type="PANTHER" id="PTHR47926">
    <property type="entry name" value="PENTATRICOPEPTIDE REPEAT-CONTAINING PROTEIN"/>
    <property type="match status" value="1"/>
</dbReference>
<dbReference type="GO" id="GO:0003723">
    <property type="term" value="F:RNA binding"/>
    <property type="evidence" value="ECO:0007669"/>
    <property type="project" value="InterPro"/>
</dbReference>
<dbReference type="InterPro" id="IPR011990">
    <property type="entry name" value="TPR-like_helical_dom_sf"/>
</dbReference>
<gene>
    <name evidence="4" type="ORF">Acr_03g0008750</name>
</gene>
<dbReference type="OrthoDB" id="1681701at2759"/>
<accession>A0A7J0EC97</accession>
<keyword evidence="5" id="KW-1185">Reference proteome</keyword>